<dbReference type="OrthoDB" id="5986799at2759"/>
<proteinExistence type="predicted"/>
<evidence type="ECO:0000313" key="3">
    <source>
        <dbReference type="Proteomes" id="UP000225706"/>
    </source>
</evidence>
<organism evidence="2 3">
    <name type="scientific">Stylophora pistillata</name>
    <name type="common">Smooth cauliflower coral</name>
    <dbReference type="NCBI Taxonomy" id="50429"/>
    <lineage>
        <taxon>Eukaryota</taxon>
        <taxon>Metazoa</taxon>
        <taxon>Cnidaria</taxon>
        <taxon>Anthozoa</taxon>
        <taxon>Hexacorallia</taxon>
        <taxon>Scleractinia</taxon>
        <taxon>Astrocoeniina</taxon>
        <taxon>Pocilloporidae</taxon>
        <taxon>Stylophora</taxon>
    </lineage>
</organism>
<keyword evidence="3" id="KW-1185">Reference proteome</keyword>
<protein>
    <submittedName>
        <fullName evidence="2">Uncharacterized protein</fullName>
    </submittedName>
</protein>
<gene>
    <name evidence="2" type="ORF">AWC38_SpisGene11822</name>
</gene>
<evidence type="ECO:0000256" key="1">
    <source>
        <dbReference type="SAM" id="MobiDB-lite"/>
    </source>
</evidence>
<accession>A0A2B4S3J1</accession>
<comment type="caution">
    <text evidence="2">The sequence shown here is derived from an EMBL/GenBank/DDBJ whole genome shotgun (WGS) entry which is preliminary data.</text>
</comment>
<dbReference type="Proteomes" id="UP000225706">
    <property type="component" value="Unassembled WGS sequence"/>
</dbReference>
<sequence>MEFSEHDGGIMDSGEHDDGNFEDVSTVAGDNVPSESLYAVNGDSYASRAAHRTLSEQELRILSKGLKFFPTPTNVNKTELITDIKQWGRRMRLREYFGNDDNSNTELDDDITYKKPSSWTPSPGRDLALDCYLNGVERAILQHTPYNMLRSNITRLEREAIKSLIRDSGIVIFQADKGEAVVVQNKRDYLAEAYKQLNSTDENGNKVYKHVATDPTSDFVIRVKELYKRPTPSM</sequence>
<feature type="region of interest" description="Disordered" evidence="1">
    <location>
        <begin position="1"/>
        <end position="28"/>
    </location>
</feature>
<evidence type="ECO:0000313" key="2">
    <source>
        <dbReference type="EMBL" id="PFX23613.1"/>
    </source>
</evidence>
<feature type="compositionally biased region" description="Basic and acidic residues" evidence="1">
    <location>
        <begin position="1"/>
        <end position="19"/>
    </location>
</feature>
<dbReference type="EMBL" id="LSMT01000202">
    <property type="protein sequence ID" value="PFX23613.1"/>
    <property type="molecule type" value="Genomic_DNA"/>
</dbReference>
<reference evidence="3" key="1">
    <citation type="journal article" date="2017" name="bioRxiv">
        <title>Comparative analysis of the genomes of Stylophora pistillata and Acropora digitifera provides evidence for extensive differences between species of corals.</title>
        <authorList>
            <person name="Voolstra C.R."/>
            <person name="Li Y."/>
            <person name="Liew Y.J."/>
            <person name="Baumgarten S."/>
            <person name="Zoccola D."/>
            <person name="Flot J.-F."/>
            <person name="Tambutte S."/>
            <person name="Allemand D."/>
            <person name="Aranda M."/>
        </authorList>
    </citation>
    <scope>NUCLEOTIDE SEQUENCE [LARGE SCALE GENOMIC DNA]</scope>
</reference>
<dbReference type="AlphaFoldDB" id="A0A2B4S3J1"/>
<name>A0A2B4S3J1_STYPI</name>